<sequence length="283" mass="30897">LLAVFSIAHAIPQVLTPPEPPTPPALPTTPAPPGGVVPDFTKASPSSSNLIQYSQDGFDVRSVVPDGWKDLGAVPETELITVTIGLKLPGLDMVKKKLGEISDPKSPEYRKFMSFDAIKALLGIRKEDVDMVLLWLKTLGLSATFDEAGYVRLTVEAGLLNKLLNTQFHNYQSVASDRVITRTLSYGIPTLLTDIISFVTPGTSFDGDFSHHIYLPRAMPKGLNKRQEALDCNKAITPTCLQQLYGIPSTRVAESNQLIAVLGINDEYANRADLEQFAKAYRS</sequence>
<accession>A0A9P6FKN5</accession>
<feature type="non-terminal residue" evidence="3">
    <location>
        <position position="1"/>
    </location>
</feature>
<dbReference type="Proteomes" id="UP000780801">
    <property type="component" value="Unassembled WGS sequence"/>
</dbReference>
<organism evidence="3 4">
    <name type="scientific">Lunasporangiospora selenospora</name>
    <dbReference type="NCBI Taxonomy" id="979761"/>
    <lineage>
        <taxon>Eukaryota</taxon>
        <taxon>Fungi</taxon>
        <taxon>Fungi incertae sedis</taxon>
        <taxon>Mucoromycota</taxon>
        <taxon>Mortierellomycotina</taxon>
        <taxon>Mortierellomycetes</taxon>
        <taxon>Mortierellales</taxon>
        <taxon>Mortierellaceae</taxon>
        <taxon>Lunasporangiospora</taxon>
    </lineage>
</organism>
<name>A0A9P6FKN5_9FUNG</name>
<dbReference type="GO" id="GO:0004252">
    <property type="term" value="F:serine-type endopeptidase activity"/>
    <property type="evidence" value="ECO:0007669"/>
    <property type="project" value="InterPro"/>
</dbReference>
<dbReference type="Pfam" id="PF09286">
    <property type="entry name" value="Pro-kuma_activ"/>
    <property type="match status" value="1"/>
</dbReference>
<dbReference type="EMBL" id="JAABOA010005201">
    <property type="protein sequence ID" value="KAF9577168.1"/>
    <property type="molecule type" value="Genomic_DNA"/>
</dbReference>
<dbReference type="InterPro" id="IPR050819">
    <property type="entry name" value="Tripeptidyl-peptidase_I"/>
</dbReference>
<dbReference type="InterPro" id="IPR015366">
    <property type="entry name" value="S53_propep"/>
</dbReference>
<feature type="non-terminal residue" evidence="3">
    <location>
        <position position="283"/>
    </location>
</feature>
<dbReference type="GO" id="GO:0008240">
    <property type="term" value="F:tripeptidyl-peptidase activity"/>
    <property type="evidence" value="ECO:0007669"/>
    <property type="project" value="TreeGrafter"/>
</dbReference>
<keyword evidence="4" id="KW-1185">Reference proteome</keyword>
<dbReference type="SMART" id="SM00944">
    <property type="entry name" value="Pro-kuma_activ"/>
    <property type="match status" value="1"/>
</dbReference>
<evidence type="ECO:0000259" key="2">
    <source>
        <dbReference type="SMART" id="SM00944"/>
    </source>
</evidence>
<feature type="domain" description="Peptidase S53 activation" evidence="2">
    <location>
        <begin position="65"/>
        <end position="205"/>
    </location>
</feature>
<gene>
    <name evidence="3" type="ORF">BGW38_007802</name>
</gene>
<evidence type="ECO:0000256" key="1">
    <source>
        <dbReference type="SAM" id="MobiDB-lite"/>
    </source>
</evidence>
<feature type="compositionally biased region" description="Pro residues" evidence="1">
    <location>
        <begin position="15"/>
        <end position="35"/>
    </location>
</feature>
<dbReference type="PANTHER" id="PTHR14218:SF15">
    <property type="entry name" value="TRIPEPTIDYL-PEPTIDASE 1"/>
    <property type="match status" value="1"/>
</dbReference>
<proteinExistence type="predicted"/>
<dbReference type="PANTHER" id="PTHR14218">
    <property type="entry name" value="PROTEASE S8 TRIPEPTIDYL PEPTIDASE I CLN2"/>
    <property type="match status" value="1"/>
</dbReference>
<dbReference type="InterPro" id="IPR036852">
    <property type="entry name" value="Peptidase_S8/S53_dom_sf"/>
</dbReference>
<evidence type="ECO:0000313" key="3">
    <source>
        <dbReference type="EMBL" id="KAF9577168.1"/>
    </source>
</evidence>
<dbReference type="OrthoDB" id="409122at2759"/>
<dbReference type="Gene3D" id="3.40.50.200">
    <property type="entry name" value="Peptidase S8/S53 domain"/>
    <property type="match status" value="1"/>
</dbReference>
<dbReference type="SUPFAM" id="SSF54897">
    <property type="entry name" value="Protease propeptides/inhibitors"/>
    <property type="match status" value="1"/>
</dbReference>
<feature type="region of interest" description="Disordered" evidence="1">
    <location>
        <begin position="15"/>
        <end position="36"/>
    </location>
</feature>
<evidence type="ECO:0000313" key="4">
    <source>
        <dbReference type="Proteomes" id="UP000780801"/>
    </source>
</evidence>
<protein>
    <recommendedName>
        <fullName evidence="2">Peptidase S53 activation domain-containing protein</fullName>
    </recommendedName>
</protein>
<dbReference type="GO" id="GO:0006508">
    <property type="term" value="P:proteolysis"/>
    <property type="evidence" value="ECO:0007669"/>
    <property type="project" value="InterPro"/>
</dbReference>
<dbReference type="CDD" id="cd11377">
    <property type="entry name" value="Pro-peptidase_S53"/>
    <property type="match status" value="1"/>
</dbReference>
<comment type="caution">
    <text evidence="3">The sequence shown here is derived from an EMBL/GenBank/DDBJ whole genome shotgun (WGS) entry which is preliminary data.</text>
</comment>
<dbReference type="AlphaFoldDB" id="A0A9P6FKN5"/>
<reference evidence="3" key="1">
    <citation type="journal article" date="2020" name="Fungal Divers.">
        <title>Resolving the Mortierellaceae phylogeny through synthesis of multi-gene phylogenetics and phylogenomics.</title>
        <authorList>
            <person name="Vandepol N."/>
            <person name="Liber J."/>
            <person name="Desiro A."/>
            <person name="Na H."/>
            <person name="Kennedy M."/>
            <person name="Barry K."/>
            <person name="Grigoriev I.V."/>
            <person name="Miller A.N."/>
            <person name="O'Donnell K."/>
            <person name="Stajich J.E."/>
            <person name="Bonito G."/>
        </authorList>
    </citation>
    <scope>NUCLEOTIDE SEQUENCE</scope>
    <source>
        <strain evidence="3">KOD1015</strain>
    </source>
</reference>